<dbReference type="eggNOG" id="COG0809">
    <property type="taxonomic scope" value="Bacteria"/>
</dbReference>
<dbReference type="PANTHER" id="PTHR30307:SF0">
    <property type="entry name" value="S-ADENOSYLMETHIONINE:TRNA RIBOSYLTRANSFERASE-ISOMERASE"/>
    <property type="match status" value="1"/>
</dbReference>
<dbReference type="InterPro" id="IPR036100">
    <property type="entry name" value="QueA_sf"/>
</dbReference>
<evidence type="ECO:0000256" key="3">
    <source>
        <dbReference type="ARBA" id="ARBA00022691"/>
    </source>
</evidence>
<dbReference type="HAMAP" id="MF_00113">
    <property type="entry name" value="QueA"/>
    <property type="match status" value="1"/>
</dbReference>
<protein>
    <recommendedName>
        <fullName evidence="5">S-adenosylmethionine:tRNA ribosyltransferase-isomerase</fullName>
        <ecNumber evidence="5">2.4.99.17</ecNumber>
    </recommendedName>
    <alternativeName>
        <fullName evidence="5">Queuosine biosynthesis protein QueA</fullName>
    </alternativeName>
</protein>
<comment type="similarity">
    <text evidence="5">Belongs to the QueA family.</text>
</comment>
<keyword evidence="4 5" id="KW-0671">Queuosine biosynthesis</keyword>
<proteinExistence type="inferred from homology"/>
<evidence type="ECO:0000256" key="5">
    <source>
        <dbReference type="HAMAP-Rule" id="MF_00113"/>
    </source>
</evidence>
<comment type="subunit">
    <text evidence="5">Monomer.</text>
</comment>
<dbReference type="GO" id="GO:0008616">
    <property type="term" value="P:tRNA queuosine(34) biosynthetic process"/>
    <property type="evidence" value="ECO:0007669"/>
    <property type="project" value="UniProtKB-UniRule"/>
</dbReference>
<comment type="subcellular location">
    <subcellularLocation>
        <location evidence="5">Cytoplasm</location>
    </subcellularLocation>
</comment>
<keyword evidence="6" id="KW-0413">Isomerase</keyword>
<organism evidence="6 7">
    <name type="scientific">Denitrovibrio acetiphilus (strain DSM 12809 / NBRC 114555 / N2460)</name>
    <dbReference type="NCBI Taxonomy" id="522772"/>
    <lineage>
        <taxon>Bacteria</taxon>
        <taxon>Pseudomonadati</taxon>
        <taxon>Deferribacterota</taxon>
        <taxon>Deferribacteres</taxon>
        <taxon>Deferribacterales</taxon>
        <taxon>Geovibrionaceae</taxon>
        <taxon>Denitrovibrio</taxon>
    </lineage>
</organism>
<dbReference type="Proteomes" id="UP000002012">
    <property type="component" value="Chromosome"/>
</dbReference>
<dbReference type="UniPathway" id="UPA00392"/>
<evidence type="ECO:0000256" key="2">
    <source>
        <dbReference type="ARBA" id="ARBA00022679"/>
    </source>
</evidence>
<dbReference type="PaxDb" id="522772-Dacet_2454"/>
<keyword evidence="3 5" id="KW-0949">S-adenosyl-L-methionine</keyword>
<name>D4H486_DENA2</name>
<comment type="catalytic activity">
    <reaction evidence="5">
        <text>7-aminomethyl-7-carbaguanosine(34) in tRNA + S-adenosyl-L-methionine = epoxyqueuosine(34) in tRNA + adenine + L-methionine + 2 H(+)</text>
        <dbReference type="Rhea" id="RHEA:32155"/>
        <dbReference type="Rhea" id="RHEA-COMP:10342"/>
        <dbReference type="Rhea" id="RHEA-COMP:18582"/>
        <dbReference type="ChEBI" id="CHEBI:15378"/>
        <dbReference type="ChEBI" id="CHEBI:16708"/>
        <dbReference type="ChEBI" id="CHEBI:57844"/>
        <dbReference type="ChEBI" id="CHEBI:59789"/>
        <dbReference type="ChEBI" id="CHEBI:82833"/>
        <dbReference type="ChEBI" id="CHEBI:194443"/>
        <dbReference type="EC" id="2.4.99.17"/>
    </reaction>
</comment>
<dbReference type="Pfam" id="PF02547">
    <property type="entry name" value="Queuosine_synth"/>
    <property type="match status" value="1"/>
</dbReference>
<dbReference type="InterPro" id="IPR042118">
    <property type="entry name" value="QueA_dom1"/>
</dbReference>
<dbReference type="HOGENOM" id="CLU_039110_1_0_0"/>
<dbReference type="GO" id="GO:0051075">
    <property type="term" value="F:S-adenosylmethionine:tRNA ribosyltransferase-isomerase activity"/>
    <property type="evidence" value="ECO:0007669"/>
    <property type="project" value="UniProtKB-EC"/>
</dbReference>
<dbReference type="GO" id="GO:0005737">
    <property type="term" value="C:cytoplasm"/>
    <property type="evidence" value="ECO:0007669"/>
    <property type="project" value="UniProtKB-SubCell"/>
</dbReference>
<evidence type="ECO:0000256" key="1">
    <source>
        <dbReference type="ARBA" id="ARBA00022490"/>
    </source>
</evidence>
<keyword evidence="2 5" id="KW-0808">Transferase</keyword>
<evidence type="ECO:0000256" key="4">
    <source>
        <dbReference type="ARBA" id="ARBA00022785"/>
    </source>
</evidence>
<evidence type="ECO:0000313" key="6">
    <source>
        <dbReference type="EMBL" id="ADD69215.1"/>
    </source>
</evidence>
<dbReference type="PANTHER" id="PTHR30307">
    <property type="entry name" value="S-ADENOSYLMETHIONINE:TRNA RIBOSYLTRANSFERASE-ISOMERASE"/>
    <property type="match status" value="1"/>
</dbReference>
<evidence type="ECO:0000313" key="7">
    <source>
        <dbReference type="Proteomes" id="UP000002012"/>
    </source>
</evidence>
<dbReference type="OrthoDB" id="9805933at2"/>
<gene>
    <name evidence="5" type="primary">queA</name>
    <name evidence="6" type="ordered locus">Dacet_2454</name>
</gene>
<dbReference type="EC" id="2.4.99.17" evidence="5"/>
<dbReference type="InterPro" id="IPR003699">
    <property type="entry name" value="QueA"/>
</dbReference>
<dbReference type="STRING" id="522772.Dacet_2454"/>
<dbReference type="InterPro" id="IPR042119">
    <property type="entry name" value="QueA_dom2"/>
</dbReference>
<reference evidence="6 7" key="1">
    <citation type="journal article" date="2010" name="Stand. Genomic Sci.">
        <title>Complete genome sequence of Denitrovibrio acetiphilus type strain (N2460).</title>
        <authorList>
            <person name="Kiss H."/>
            <person name="Lang E."/>
            <person name="Lapidus A."/>
            <person name="Copeland A."/>
            <person name="Nolan M."/>
            <person name="Glavina Del Rio T."/>
            <person name="Chen F."/>
            <person name="Lucas S."/>
            <person name="Tice H."/>
            <person name="Cheng J.F."/>
            <person name="Han C."/>
            <person name="Goodwin L."/>
            <person name="Pitluck S."/>
            <person name="Liolios K."/>
            <person name="Pati A."/>
            <person name="Ivanova N."/>
            <person name="Mavromatis K."/>
            <person name="Chen A."/>
            <person name="Palaniappan K."/>
            <person name="Land M."/>
            <person name="Hauser L."/>
            <person name="Chang Y.J."/>
            <person name="Jeffries C.D."/>
            <person name="Detter J.C."/>
            <person name="Brettin T."/>
            <person name="Spring S."/>
            <person name="Rohde M."/>
            <person name="Goker M."/>
            <person name="Woyke T."/>
            <person name="Bristow J."/>
            <person name="Eisen J.A."/>
            <person name="Markowitz V."/>
            <person name="Hugenholtz P."/>
            <person name="Kyrpides N.C."/>
            <person name="Klenk H.P."/>
        </authorList>
    </citation>
    <scope>NUCLEOTIDE SEQUENCE [LARGE SCALE GENOMIC DNA]</scope>
    <source>
        <strain evidence="7">DSM 12809 / NBRC 114555 / N2460</strain>
    </source>
</reference>
<dbReference type="KEGG" id="dap:Dacet_2454"/>
<dbReference type="RefSeq" id="WP_013011716.1">
    <property type="nucleotide sequence ID" value="NC_013943.1"/>
</dbReference>
<sequence length="341" mass="37977">MSEKRTPISDYDFDLPEELIAQYPAEKRGTSKLLVVNGEALYDKIFTDIVDLIDENSFLVINTTKVMKARLYGTKPTGGQVEILVLEKTSERICTAITKGKVKEGTVVNIPPFRAVITEILDDGSRVIEFDTDVSDVMDKCGHMPLPPYITREDTKKDTDRYQTIYSKDEGSVAAPTAGLHFTPEIMNALKAKGIEVLEVTLNIGIGTFRPVKADYLEDHDMHTEKYYISEETSDRINSLLKEGKKLVAVGTTAVRALESAAENGEVQAGYGETKLFIKPGYDFKVISSLITNFHLPKSTLFVLVSQLAGRRNMLNAYEHAKANGYKFFSYGDAMFISTKL</sequence>
<dbReference type="FunCoup" id="D4H486">
    <property type="interactions" value="445"/>
</dbReference>
<keyword evidence="1 5" id="KW-0963">Cytoplasm</keyword>
<dbReference type="EMBL" id="CP001968">
    <property type="protein sequence ID" value="ADD69215.1"/>
    <property type="molecule type" value="Genomic_DNA"/>
</dbReference>
<dbReference type="SUPFAM" id="SSF111337">
    <property type="entry name" value="QueA-like"/>
    <property type="match status" value="1"/>
</dbReference>
<dbReference type="InParanoid" id="D4H486"/>
<comment type="function">
    <text evidence="5">Transfers and isomerizes the ribose moiety from AdoMet to the 7-aminomethyl group of 7-deazaguanine (preQ1-tRNA) to give epoxyqueuosine (oQ-tRNA).</text>
</comment>
<keyword evidence="7" id="KW-1185">Reference proteome</keyword>
<dbReference type="NCBIfam" id="NF001140">
    <property type="entry name" value="PRK00147.1"/>
    <property type="match status" value="1"/>
</dbReference>
<dbReference type="NCBIfam" id="TIGR00113">
    <property type="entry name" value="queA"/>
    <property type="match status" value="1"/>
</dbReference>
<dbReference type="AlphaFoldDB" id="D4H486"/>
<accession>D4H486</accession>
<dbReference type="Gene3D" id="2.40.10.240">
    <property type="entry name" value="QueA-like"/>
    <property type="match status" value="1"/>
</dbReference>
<comment type="pathway">
    <text evidence="5">tRNA modification; tRNA-queuosine biosynthesis.</text>
</comment>
<dbReference type="Gene3D" id="3.40.1780.10">
    <property type="entry name" value="QueA-like"/>
    <property type="match status" value="1"/>
</dbReference>